<name>A0A829Z8P0_9FIRM</name>
<evidence type="ECO:0000313" key="2">
    <source>
        <dbReference type="Proteomes" id="UP000490821"/>
    </source>
</evidence>
<dbReference type="EMBL" id="BLMI01000080">
    <property type="protein sequence ID" value="GFI40741.1"/>
    <property type="molecule type" value="Genomic_DNA"/>
</dbReference>
<dbReference type="RefSeq" id="WP_172472190.1">
    <property type="nucleotide sequence ID" value="NZ_BLMI01000080.1"/>
</dbReference>
<comment type="caution">
    <text evidence="1">The sequence shown here is derived from an EMBL/GenBank/DDBJ whole genome shotgun (WGS) entry which is preliminary data.</text>
</comment>
<gene>
    <name evidence="1" type="ORF">IMSAGC017_00776</name>
</gene>
<evidence type="ECO:0000313" key="1">
    <source>
        <dbReference type="EMBL" id="GFI40741.1"/>
    </source>
</evidence>
<proteinExistence type="predicted"/>
<accession>A0A829Z8P0</accession>
<reference evidence="1 2" key="1">
    <citation type="journal article" date="2020" name="Microbiome">
        <title>Single-cell genomics of uncultured bacteria reveals dietary fiber responders in the mouse gut microbiota.</title>
        <authorList>
            <person name="Chijiiwa R."/>
            <person name="Hosokawa M."/>
            <person name="Kogawa M."/>
            <person name="Nishikawa Y."/>
            <person name="Ide K."/>
            <person name="Sakanashi C."/>
            <person name="Takahashi K."/>
            <person name="Takeyama H."/>
        </authorList>
    </citation>
    <scope>NUCLEOTIDE SEQUENCE [LARGE SCALE GENOMIC DNA]</scope>
    <source>
        <strain evidence="1">IMSAGC_017</strain>
    </source>
</reference>
<organism evidence="1 2">
    <name type="scientific">Thomasclavelia cocleata</name>
    <dbReference type="NCBI Taxonomy" id="69824"/>
    <lineage>
        <taxon>Bacteria</taxon>
        <taxon>Bacillati</taxon>
        <taxon>Bacillota</taxon>
        <taxon>Erysipelotrichia</taxon>
        <taxon>Erysipelotrichales</taxon>
        <taxon>Coprobacillaceae</taxon>
        <taxon>Thomasclavelia</taxon>
    </lineage>
</organism>
<sequence>MINTNNSYEQCMQLLIKNHYAHYSIAYILKQKEESKTKYYALAYDKQEQENIISLTIEVDGSYYINSVPDWDFNVDGYLLEDLENGYEIDYMPLEEHYNYWYAINEWRDEIDHQDGLQKYLSYCHMNGISEHEIGLLQFEYVNIMDLYQEKNAGYTIIAEMKCGEKAIVLAERKSDIAQYVTWRTSVDRKRGFDLGHYFSDFKSAYQDFEKRSHDMMDDELSLTKNKCRPKKKVHER</sequence>
<dbReference type="AlphaFoldDB" id="A0A829Z8P0"/>
<dbReference type="Proteomes" id="UP000490821">
    <property type="component" value="Unassembled WGS sequence"/>
</dbReference>
<protein>
    <submittedName>
        <fullName evidence="1">Uncharacterized protein</fullName>
    </submittedName>
</protein>